<feature type="compositionally biased region" description="Low complexity" evidence="1">
    <location>
        <begin position="48"/>
        <end position="59"/>
    </location>
</feature>
<gene>
    <name evidence="2" type="ORF">JZ751_004412</name>
</gene>
<dbReference type="AlphaFoldDB" id="A0A8T2MPJ8"/>
<keyword evidence="3" id="KW-1185">Reference proteome</keyword>
<dbReference type="EMBL" id="JAFBMS010001135">
    <property type="protein sequence ID" value="KAG9329516.1"/>
    <property type="molecule type" value="Genomic_DNA"/>
</dbReference>
<comment type="caution">
    <text evidence="2">The sequence shown here is derived from an EMBL/GenBank/DDBJ whole genome shotgun (WGS) entry which is preliminary data.</text>
</comment>
<sequence>MPIGRVAATAGGSGRGPVRAGQSRKAPERRDAARSAADSTGSTERRSPSPASPSQPGRSAETDGEVAVVVLTLDGTGVATVQDDVEQQHQLGGALTEGLHQSQHAEVMGHIRCVLCVLPPTPPHAEALLHR</sequence>
<evidence type="ECO:0000313" key="2">
    <source>
        <dbReference type="EMBL" id="KAG9329516.1"/>
    </source>
</evidence>
<evidence type="ECO:0000313" key="3">
    <source>
        <dbReference type="Proteomes" id="UP000824540"/>
    </source>
</evidence>
<protein>
    <submittedName>
        <fullName evidence="2">Uncharacterized protein</fullName>
    </submittedName>
</protein>
<proteinExistence type="predicted"/>
<dbReference type="Proteomes" id="UP000824540">
    <property type="component" value="Unassembled WGS sequence"/>
</dbReference>
<evidence type="ECO:0000256" key="1">
    <source>
        <dbReference type="SAM" id="MobiDB-lite"/>
    </source>
</evidence>
<feature type="region of interest" description="Disordered" evidence="1">
    <location>
        <begin position="1"/>
        <end position="65"/>
    </location>
</feature>
<accession>A0A8T2MPJ8</accession>
<organism evidence="2 3">
    <name type="scientific">Albula glossodonta</name>
    <name type="common">roundjaw bonefish</name>
    <dbReference type="NCBI Taxonomy" id="121402"/>
    <lineage>
        <taxon>Eukaryota</taxon>
        <taxon>Metazoa</taxon>
        <taxon>Chordata</taxon>
        <taxon>Craniata</taxon>
        <taxon>Vertebrata</taxon>
        <taxon>Euteleostomi</taxon>
        <taxon>Actinopterygii</taxon>
        <taxon>Neopterygii</taxon>
        <taxon>Teleostei</taxon>
        <taxon>Albuliformes</taxon>
        <taxon>Albulidae</taxon>
        <taxon>Albula</taxon>
    </lineage>
</organism>
<reference evidence="2" key="1">
    <citation type="thesis" date="2021" institute="BYU ScholarsArchive" country="Provo, UT, USA">
        <title>Applications of and Algorithms for Genome Assembly and Genomic Analyses with an Emphasis on Marine Teleosts.</title>
        <authorList>
            <person name="Pickett B.D."/>
        </authorList>
    </citation>
    <scope>NUCLEOTIDE SEQUENCE</scope>
    <source>
        <strain evidence="2">HI-2016</strain>
    </source>
</reference>
<name>A0A8T2MPJ8_9TELE</name>